<reference evidence="8 9" key="1">
    <citation type="journal article" date="2015" name="Environ. Microbiol.">
        <title>Metagenome sequence of Elaphomyces granulatus from sporocarp tissue reveals Ascomycota ectomycorrhizal fingerprints of genome expansion and a Proteobacteria-rich microbiome.</title>
        <authorList>
            <person name="Quandt C.A."/>
            <person name="Kohler A."/>
            <person name="Hesse C.N."/>
            <person name="Sharpton T.J."/>
            <person name="Martin F."/>
            <person name="Spatafora J.W."/>
        </authorList>
    </citation>
    <scope>NUCLEOTIDE SEQUENCE [LARGE SCALE GENOMIC DNA]</scope>
    <source>
        <strain evidence="8 9">OSC145934</strain>
    </source>
</reference>
<dbReference type="AlphaFoldDB" id="A0A232M629"/>
<organism evidence="8 9">
    <name type="scientific">Elaphomyces granulatus</name>
    <dbReference type="NCBI Taxonomy" id="519963"/>
    <lineage>
        <taxon>Eukaryota</taxon>
        <taxon>Fungi</taxon>
        <taxon>Dikarya</taxon>
        <taxon>Ascomycota</taxon>
        <taxon>Pezizomycotina</taxon>
        <taxon>Eurotiomycetes</taxon>
        <taxon>Eurotiomycetidae</taxon>
        <taxon>Eurotiales</taxon>
        <taxon>Elaphomycetaceae</taxon>
        <taxon>Elaphomyces</taxon>
    </lineage>
</organism>
<dbReference type="InterPro" id="IPR049326">
    <property type="entry name" value="Rhodopsin_dom_fungi"/>
</dbReference>
<evidence type="ECO:0000313" key="9">
    <source>
        <dbReference type="Proteomes" id="UP000243515"/>
    </source>
</evidence>
<feature type="transmembrane region" description="Helical" evidence="6">
    <location>
        <begin position="242"/>
        <end position="260"/>
    </location>
</feature>
<feature type="transmembrane region" description="Helical" evidence="6">
    <location>
        <begin position="12"/>
        <end position="34"/>
    </location>
</feature>
<dbReference type="PANTHER" id="PTHR33048:SF146">
    <property type="entry name" value="INTEGRAL MEMBRANE PROTEIN"/>
    <property type="match status" value="1"/>
</dbReference>
<dbReference type="Pfam" id="PF20684">
    <property type="entry name" value="Fung_rhodopsin"/>
    <property type="match status" value="1"/>
</dbReference>
<feature type="transmembrane region" description="Helical" evidence="6">
    <location>
        <begin position="46"/>
        <end position="73"/>
    </location>
</feature>
<evidence type="ECO:0000256" key="3">
    <source>
        <dbReference type="ARBA" id="ARBA00022989"/>
    </source>
</evidence>
<comment type="subcellular location">
    <subcellularLocation>
        <location evidence="1">Membrane</location>
        <topology evidence="1">Multi-pass membrane protein</topology>
    </subcellularLocation>
</comment>
<evidence type="ECO:0000256" key="4">
    <source>
        <dbReference type="ARBA" id="ARBA00023136"/>
    </source>
</evidence>
<dbReference type="InterPro" id="IPR052337">
    <property type="entry name" value="SAT4-like"/>
</dbReference>
<evidence type="ECO:0000256" key="1">
    <source>
        <dbReference type="ARBA" id="ARBA00004141"/>
    </source>
</evidence>
<keyword evidence="3 6" id="KW-1133">Transmembrane helix</keyword>
<proteinExistence type="inferred from homology"/>
<comment type="caution">
    <text evidence="8">The sequence shown here is derived from an EMBL/GenBank/DDBJ whole genome shotgun (WGS) entry which is preliminary data.</text>
</comment>
<evidence type="ECO:0000256" key="2">
    <source>
        <dbReference type="ARBA" id="ARBA00022692"/>
    </source>
</evidence>
<evidence type="ECO:0000313" key="8">
    <source>
        <dbReference type="EMBL" id="OXV11802.1"/>
    </source>
</evidence>
<evidence type="ECO:0000256" key="6">
    <source>
        <dbReference type="SAM" id="Phobius"/>
    </source>
</evidence>
<feature type="transmembrane region" description="Helical" evidence="6">
    <location>
        <begin position="93"/>
        <end position="112"/>
    </location>
</feature>
<dbReference type="GO" id="GO:0016020">
    <property type="term" value="C:membrane"/>
    <property type="evidence" value="ECO:0007669"/>
    <property type="project" value="UniProtKB-SubCell"/>
</dbReference>
<protein>
    <recommendedName>
        <fullName evidence="7">Rhodopsin domain-containing protein</fullName>
    </recommendedName>
</protein>
<name>A0A232M629_9EURO</name>
<comment type="similarity">
    <text evidence="5">Belongs to the SAT4 family.</text>
</comment>
<accession>A0A232M629</accession>
<keyword evidence="2 6" id="KW-0812">Transmembrane</keyword>
<keyword evidence="4 6" id="KW-0472">Membrane</keyword>
<dbReference type="PANTHER" id="PTHR33048">
    <property type="entry name" value="PTH11-LIKE INTEGRAL MEMBRANE PROTEIN (AFU_ORTHOLOGUE AFUA_5G11245)"/>
    <property type="match status" value="1"/>
</dbReference>
<dbReference type="Proteomes" id="UP000243515">
    <property type="component" value="Unassembled WGS sequence"/>
</dbReference>
<keyword evidence="9" id="KW-1185">Reference proteome</keyword>
<feature type="transmembrane region" description="Helical" evidence="6">
    <location>
        <begin position="133"/>
        <end position="155"/>
    </location>
</feature>
<gene>
    <name evidence="8" type="ORF">Egran_00436</name>
</gene>
<sequence length="383" mass="42585">MAGDQNYVTEEQITFTACAMIVIASIFFFARLGLRLFKSVPFQLEDLFIWLAFLSFLALAIGYIVAAPVMFRVTYATSGMTHLYDTIFQDGDFMLKIFFANTLLLWCVLWAVKLSFLFLYRRLFVGLSGQIQWWWAVFVFTVIVFIGCVVSNFTACENLHDYFTLGLSPQIVKNTGLCISPRDVRGQFISLYFSFAVDVITDIMSLSPRHYVRRIVTDNVNPVMLLPTKLLWSLCLPLAQKMSVGAVFCVGVLCILMATIRVAEVASRADNTVLSGSWVAFWNIIEAGIAVITGCLPAFTIIYRKSRRSRRHGSGYNPMPNKVEKGVPLSTTTVSTNKSGRASSGKLATPAKALLPGVITVTHSLEVSRPEIPEAGFSHGNFI</sequence>
<feature type="domain" description="Rhodopsin" evidence="7">
    <location>
        <begin position="30"/>
        <end position="304"/>
    </location>
</feature>
<feature type="transmembrane region" description="Helical" evidence="6">
    <location>
        <begin position="280"/>
        <end position="303"/>
    </location>
</feature>
<evidence type="ECO:0000259" key="7">
    <source>
        <dbReference type="Pfam" id="PF20684"/>
    </source>
</evidence>
<dbReference type="EMBL" id="NPHW01002287">
    <property type="protein sequence ID" value="OXV11802.1"/>
    <property type="molecule type" value="Genomic_DNA"/>
</dbReference>
<dbReference type="OrthoDB" id="444631at2759"/>
<evidence type="ECO:0000256" key="5">
    <source>
        <dbReference type="ARBA" id="ARBA00038359"/>
    </source>
</evidence>